<dbReference type="PANTHER" id="PTHR24543">
    <property type="entry name" value="MULTICOPPER OXIDASE-RELATED"/>
    <property type="match status" value="1"/>
</dbReference>
<dbReference type="Pfam" id="PF00754">
    <property type="entry name" value="F5_F8_type_C"/>
    <property type="match status" value="3"/>
</dbReference>
<dbReference type="Proteomes" id="UP001189429">
    <property type="component" value="Unassembled WGS sequence"/>
</dbReference>
<evidence type="ECO:0000259" key="2">
    <source>
        <dbReference type="PROSITE" id="PS50022"/>
    </source>
</evidence>
<feature type="domain" description="F5/8 type C" evidence="2">
    <location>
        <begin position="182"/>
        <end position="321"/>
    </location>
</feature>
<sequence length="4754" mass="505542">MQIDLGRVMLVTGAVTQGRANYDQWVVSYKLSVSADGASWTEMEATFPGNSDRNSRVKAFLELPTYARFVRIRPLAWYGHSSMRAGVLLCGEYAPAGYEKFTGKECSEGPDGSAEVELHEGQHAEACSTACDGDEACAGFVHVAGDDAGASHERCYLRKGSMGDPEDYADDTRDCYWRGGRCDASSTLNSAEGDRKYSSIWDNDALGTGHARSAINSEQAWSSLYNSVGHYVQIDLGAAMPISGVVTQGRSDLDQWVTSYQVEYSVDGELWRDVDGTFAGNSDRNTVVHGMLPAIKLARYVRVRPLAWHGHMSMRAAVLVCTAAHAAHEATAYAGEYEVWYRSARRGTDMLIGCDDTATQPGIFTDSLHFDNVAELCTDARDAGATVSILNTFGAGKYECLHRDGDTLRGSHYTGVGQYWGTIEYRLINLGPARWRLSCGQAYVLGAAGAAGCPVGSVPLTEAECRAAAGAYALTLADPFQISEGHDPVGCFQVDGTAYFNSHPTGALHAGRGPICKDDPEEITPSFVAGEAGSNECPPGSLWMGSTLCQTAAATKGLTLHSPFTISTSHDPKGCFSYGEHMYFNTHPTGAAHADRIPYCVEAFVNGTTGVNACPAGKVHLTQAGCETASSFYGLPQSNPFAVSDVTEPAGCFQHGGSLSYNTHAVGGDDHADRVVLCKEPYRLGATGANGCLPGTALLSEEECHQAAHFFRLSLHSPFVISTSHDPAGCFQHGQLMYFNSHPLGAAHEDRTPYCKISAEESEWTLLLSTNMASPDLGDFSTGAQVGTLADYATSDYRIGKTGAQLQDEGLHGIRVTTTSGHLFEFQGTLEASGFDNTCTSCNCHGNSMGSGFYWHGGRGGCYGSNHFGLKKEADVHSSCSSGVEADSAWGHFHRSGVNTGVYFFGDDCINEHEWQERFFFWGLGVPPAAPSAAPAAEGASAWTLFLSTDMSSSSLGDLASGTQVGEPDAYESQDYRIGKSGQQLKDEGLSTIRVTTASGYVFEATGISDASGLDNTCTSCNCGGNSLGGGFFWHGGRGGCYGSTHFGLKREADVHSDCGSANPDDAGWGHFHRVGVNTGVYFFGNDCVNENEWQERFHFWYNTPVASVALAEDAPLADAGEWTLLLSTDMSNTALGDFSSGEQVGEEGTYESADYRIGKTGHTLEQEGVLRLRVTTASGHEMEVPGIDSASGFDNTCTSCNCNGNSIGGGFYWHGGRGGCYGSTHFGLKREADVHSNCDSTDFHDAAWGHFHRSGVNTGVYFWENSCINENEWQERFFFWYSPAAIPAATAGAGDSSEATTAAYETVPAVPEPLYVNFQPSDTKAPMGWLVDSGEAYGVRAGGMTYGWRCGGPAAQAQERSDGTRTALQNTLVVPDAAKDCPDEEWNIRLLDAHYKVTVTFGDTQGPVQTAGCTLEGMRLGVDDVVPTGFEASATLDVLLTDGRLTFKGSSAGNCASINRITIAPIVPAVKAPPPIMWQEVFEEDVGSHNDASYDNSDERTLNYDLPHVSSGMYWVRLEWNLGKSWIQFHVPNGSNIFDQSSPQQDIPIEAITSSGDVSSMYGTDGYFCHACVKNGFKWGDTCWAVLPSTDTHRYCGCNSGGWAGEGIYYGGYKGQADICSAQGGGFAGPIADGQQKGSLPSVGLKLLVSAPPASNYAATAGETCAEQPYTLDESVGCDGWSGFTEQQCWQACAHSLQAPNCPAKFCAAAKFYSSTGWCHLVESCGSMVESPTAVHLEATRQCLRILTGLQHEGFLEVRVDSGEGYVLEASAKFLRGDVVLEKCWAEVVSVQVSSSHGSWWQGSIEFSDNAGASYSAMTCVDCAQGYYTAAINVEGGDCGSEGTSGTRCKDGSTCEIKAYRYSIRILTSQDISVGHLSVNVDEGAGFEEVASSDWGPGSVVLARGYPELPKLQVQNPSSGHAWLGSIEYSTDYGGTFHPMICKDGCSYAASTVSVVVDSGDSNTAGSALCLNGALCEVDGPSPGDELINTTIVVQGDWSDAKDDSPSAAACPANHWVRQCYSTPGNQGDGMVVSEDGSSCTAYSSGEKIRANAVCTPTATTARPSSSIYLDNQVVTASCPSGEPLGCTCHSYWRNCGSDTGFVPSGGVCTKSIPTSSSNRRRAVGNGVGSKVFAICPKVPVNSDSNPVEVISGFSDGGDDTSATATCPGGHWVQSCESIPENAGDGVTVSPDATQCTAFSSWQSGKVQAKAVCSTAKTIAVVSSSKYQGNMDVTASCSFGEPLWCTCHSAWTALTHCGSDTAFLPVGGVCIKNVPANPGAKIYAVCHAEPDEVTTTATVEAPLCIDCGNVKGPMECWDGCHGRGYCSKCNSASGTLGACCMKGDPDDPEECQNAPEENFFYEGYHMCVLTQAATEFKWQAVFEESAGSGNGAQYDNSDERTLNYDIGHAHGGDYWVRLEWALGTSWVQFYVPHGFDIFDQVLPQPSIPISSITSSRNFEVTFSPTGFFCHACVKDGFRFGDTCWGVVPANDLDRDCGCNSGSWAGNGVYYGGYKENVQACSANGGGFAGARTNGEQKGNLPSVGLKFMISAPPYSYMGCGSGSFSYSCDRHAETYYVQCRPFLQGTVNEKAVACRHQCAVLGGYRYFSVHESTACLCRKSPPSISDVETPASSCREPDLVYAIEESAVGDRPVTCMRAATWCSKAGDRYNDTADCDGDGVPDPQCSDSSGNTGYIGSASFCEDTFPAGVCGKPTESATSVSHFAVSGSYASSQTDQQRGQAFVGDQTEYCLADTTDALTAPDGTGTRMGTVCCDSMGIGTRPDCVTGTHMVAKAKCEASGLGLCTIEQLKGGAGEASGCGFDAALVWSSESCDEDTPVPRLVREVSEDGWYDGGAGQSCDEGCASVGLICTEEALEAHSGDVDSSDKVLDMIGHVRGTVSTAECAEAAWQAVPFFDPEADPKHQCYYAPADRGSTTYSCSRRPTSNGKRRRLCYCHAAGEVPPDVATEPLQASIFDEGLAASESYPASAVLSASDGQEWCSPDGMPSYFTLKLARVSRVVVFKLLNLCLAGRPEPRSTKDYSILVSGDGANWTVGAAGTLASCEPKNAPESIRNTGPQDKILYVRFAIDSFYGRSGGLTYFQAFGVPARVAEEPLPAYVFEHGPVYSSQYPASAVLDATWHGGASYNYQTWLTPDGQTSWLTLKLEKVCTVIGFELLNTCNSPHNDRSTKDYTIMVSTDGNDWSVAATGRLANCAPIVENPATVENTGPQDSILYVKFSVDSYYGLGGGLQYFRALGSPQVVTMVPSGAGQMPPHNYAAARGGAVPFASSSLQGACTFTGPGEGNSSGSAGSGIHCYQNINDGRLGNGHSWIPGVAGGFVGVRFPRESQIMGFRVSRRGEGSCCDDRIGGTYEVQYTAELGANQLTPDSAWSSAGAFSRKTYGFEYFKFTLPVTATAFRLVLSDGDGCIDEWELYGPEVTPMEPLDASILEAGPIYDSRFPASAILDPTWHGGSHNNHQTWLSPNGQTSWFTLRLSTVCNVTAFHILNTCNTPYNDRSTKDYTVLVSKDSLSWETAATGTLERCQPIKDTPLLVLNKGPRVEILYVKFVMDSYYGSSGGLNYFHALGAPQPITVADPLSGAIYDHGPVYDARFPASAVLDSTWEGGSHNNQQTWLSPNGYTSWFIVKLDTACTVTEFHLLNTCNTPHNDRSTKDYTIMVSSDSVNFAVAASGTLARCEPIKDHPLVLSNTGPSSGIRFVKFVMDSYYGSSGGLNYFQAFGTPQAGEQGAANGELFSSLADGIKSLTLAGGATSSGEAICSGEPGQEAAVTFPEPCEVSSSEVLQVSYRYVVGHGCPNAEANAATAGPVFEVSVGGERQGGTHGPFTDYPRDSCGGAGCETCYSPVQTFLLWGPMSGQVQIQVRNNDRSLCLTALELSARAAPPEPPPPAPAPRDTFFDWFVDGKDSITLTGGASFTGADIRSGSPDEENELVLPGLLEVNASAVLMVEYRYVTGYGCAGAPDGAVFQLMVDGAPVGDPQGPFSDYPYDSCQGAGCPTCYSPVQRFSVRGPLSGEVRVGVANRKRNLHLTDLRLEVRAAPEEEEKPPPPESNATWVKLAERFQYFGDRDSSAVEPLELGSFTALRAVYVGGSGISCHGAVTHGSTHRWQMCNPLVADAWSFELVKNSEFVLEQPAWSTLPPACVAPPTPSGDIYCRVNFTLKEGDKIRATWYEPSHHTSLQDNAGDIFVDIYGLRAFETNTTNTTNATNATNTTNVTNTTNATNATNTTNVTNTTNTTNVDNTTTTTNVANAGSATAATDAATGTNEAKKTNETTATNASETTNAATADATTATVASQEVDTSELDKEMDALEKDAKECADTPGYVDEWGGKNPVDPDWMGTCSEWRGRDCAQAVEKYHYTQAGEGELLANCRVSCGLCTPGAKVTMRVHTSVDMVSQRPSKLTLRLGKDGTETTVDAPHQGGEWTTYELPPSSDNTLMIKTEALAKVLIDIITVDGSSVDAGLPLLLSAECGGDDSGVPCAAEFTMKFTPQGAAKPPKYWWQPTDYVADRCMDAAEQYKYPELTDSLGMSANKCFAACSAKRGMRYFGIADGTTCWCAESVQAREVSLYSCDRPCPGKDSEMCGGTGAISSVYLTFDCVHKSDEDVEVAREKRDRILSSYSTLGGQTCGQADGNQVKVNDAVTMVASAEDCMIACMGGKGSIGCHGFTYDRVLQRCTFHYDVLDGLAKQGKDVTCYRRGAARGSGRAARGPGRAARRVRSGSQEAAVLAACAA</sequence>
<dbReference type="InterPro" id="IPR002889">
    <property type="entry name" value="WSC_carb-bd"/>
</dbReference>
<feature type="domain" description="F5/8 type C" evidence="2">
    <location>
        <begin position="1"/>
        <end position="90"/>
    </location>
</feature>
<dbReference type="EMBL" id="CAUYUJ010020970">
    <property type="protein sequence ID" value="CAK0901714.1"/>
    <property type="molecule type" value="Genomic_DNA"/>
</dbReference>
<dbReference type="InterPro" id="IPR000421">
    <property type="entry name" value="FA58C"/>
</dbReference>
<feature type="compositionally biased region" description="Low complexity" evidence="1">
    <location>
        <begin position="4293"/>
        <end position="4316"/>
    </location>
</feature>
<accession>A0ABN9XSW1</accession>
<dbReference type="SMART" id="SM00231">
    <property type="entry name" value="FA58C"/>
    <property type="match status" value="1"/>
</dbReference>
<dbReference type="InterPro" id="IPR003609">
    <property type="entry name" value="Pan_app"/>
</dbReference>
<organism evidence="4 5">
    <name type="scientific">Prorocentrum cordatum</name>
    <dbReference type="NCBI Taxonomy" id="2364126"/>
    <lineage>
        <taxon>Eukaryota</taxon>
        <taxon>Sar</taxon>
        <taxon>Alveolata</taxon>
        <taxon>Dinophyceae</taxon>
        <taxon>Prorocentrales</taxon>
        <taxon>Prorocentraceae</taxon>
        <taxon>Prorocentrum</taxon>
    </lineage>
</organism>
<dbReference type="Gene3D" id="2.60.120.260">
    <property type="entry name" value="Galactose-binding domain-like"/>
    <property type="match status" value="6"/>
</dbReference>
<dbReference type="InterPro" id="IPR008979">
    <property type="entry name" value="Galactose-bd-like_sf"/>
</dbReference>
<keyword evidence="5" id="KW-1185">Reference proteome</keyword>
<dbReference type="CDD" id="cd00057">
    <property type="entry name" value="FA58C"/>
    <property type="match status" value="2"/>
</dbReference>
<evidence type="ECO:0000256" key="1">
    <source>
        <dbReference type="SAM" id="MobiDB-lite"/>
    </source>
</evidence>
<dbReference type="SUPFAM" id="SSF49785">
    <property type="entry name" value="Galactose-binding domain-like"/>
    <property type="match status" value="6"/>
</dbReference>
<dbReference type="PROSITE" id="PS50022">
    <property type="entry name" value="FA58C_3"/>
    <property type="match status" value="3"/>
</dbReference>
<dbReference type="PROSITE" id="PS51212">
    <property type="entry name" value="WSC"/>
    <property type="match status" value="1"/>
</dbReference>
<gene>
    <name evidence="4" type="ORF">PCOR1329_LOCUS78574</name>
</gene>
<dbReference type="PROSITE" id="PS01285">
    <property type="entry name" value="FA58C_1"/>
    <property type="match status" value="1"/>
</dbReference>
<feature type="region of interest" description="Disordered" evidence="1">
    <location>
        <begin position="4223"/>
        <end position="4324"/>
    </location>
</feature>
<feature type="domain" description="F5/8 type C" evidence="2">
    <location>
        <begin position="3114"/>
        <end position="3205"/>
    </location>
</feature>
<feature type="compositionally biased region" description="Low complexity" evidence="1">
    <location>
        <begin position="4223"/>
        <end position="4286"/>
    </location>
</feature>
<evidence type="ECO:0000313" key="5">
    <source>
        <dbReference type="Proteomes" id="UP001189429"/>
    </source>
</evidence>
<evidence type="ECO:0008006" key="6">
    <source>
        <dbReference type="Google" id="ProtNLM"/>
    </source>
</evidence>
<evidence type="ECO:0000259" key="3">
    <source>
        <dbReference type="PROSITE" id="PS51212"/>
    </source>
</evidence>
<protein>
    <recommendedName>
        <fullName evidence="6">F5/8 type C domain-containing protein</fullName>
    </recommendedName>
</protein>
<reference evidence="4" key="1">
    <citation type="submission" date="2023-10" db="EMBL/GenBank/DDBJ databases">
        <authorList>
            <person name="Chen Y."/>
            <person name="Shah S."/>
            <person name="Dougan E. K."/>
            <person name="Thang M."/>
            <person name="Chan C."/>
        </authorList>
    </citation>
    <scope>NUCLEOTIDE SEQUENCE [LARGE SCALE GENOMIC DNA]</scope>
</reference>
<dbReference type="SMART" id="SM00321">
    <property type="entry name" value="WSC"/>
    <property type="match status" value="1"/>
</dbReference>
<feature type="non-terminal residue" evidence="4">
    <location>
        <position position="4754"/>
    </location>
</feature>
<feature type="domain" description="WSC" evidence="3">
    <location>
        <begin position="4526"/>
        <end position="4616"/>
    </location>
</feature>
<name>A0ABN9XSW1_9DINO</name>
<proteinExistence type="predicted"/>
<dbReference type="Pfam" id="PF00024">
    <property type="entry name" value="PAN_1"/>
    <property type="match status" value="1"/>
</dbReference>
<comment type="caution">
    <text evidence="4">The sequence shown here is derived from an EMBL/GenBank/DDBJ whole genome shotgun (WGS) entry which is preliminary data.</text>
</comment>
<evidence type="ECO:0000313" key="4">
    <source>
        <dbReference type="EMBL" id="CAK0901714.1"/>
    </source>
</evidence>
<dbReference type="Pfam" id="PF01822">
    <property type="entry name" value="WSC"/>
    <property type="match status" value="1"/>
</dbReference>